<dbReference type="InterPro" id="IPR054353">
    <property type="entry name" value="IstA-like_C"/>
</dbReference>
<dbReference type="InterPro" id="IPR001584">
    <property type="entry name" value="Integrase_cat-core"/>
</dbReference>
<dbReference type="OrthoDB" id="3193769at2"/>
<dbReference type="Proteomes" id="UP000236592">
    <property type="component" value="Chromosome"/>
</dbReference>
<dbReference type="InterPro" id="IPR012337">
    <property type="entry name" value="RNaseH-like_sf"/>
</dbReference>
<dbReference type="SUPFAM" id="SSF53098">
    <property type="entry name" value="Ribonuclease H-like"/>
    <property type="match status" value="1"/>
</dbReference>
<evidence type="ECO:0000256" key="1">
    <source>
        <dbReference type="ARBA" id="ARBA00009277"/>
    </source>
</evidence>
<dbReference type="NCBIfam" id="NF033546">
    <property type="entry name" value="transpos_IS21"/>
    <property type="match status" value="1"/>
</dbReference>
<protein>
    <recommendedName>
        <fullName evidence="2">Integrase catalytic domain-containing protein</fullName>
    </recommendedName>
</protein>
<dbReference type="PANTHER" id="PTHR35004:SF8">
    <property type="entry name" value="TRANSPOSASE RV3428C-RELATED"/>
    <property type="match status" value="1"/>
</dbReference>
<reference evidence="4" key="1">
    <citation type="submission" date="2018-01" db="EMBL/GenBank/DDBJ databases">
        <title>Complete genome of Tamlana sp. UJ94.</title>
        <authorList>
            <person name="Jung J."/>
            <person name="Chung D."/>
            <person name="Bae S.S."/>
            <person name="Baek K."/>
        </authorList>
    </citation>
    <scope>NUCLEOTIDE SEQUENCE [LARGE SCALE GENOMIC DNA]</scope>
    <source>
        <strain evidence="4">UJ94</strain>
    </source>
</reference>
<dbReference type="GO" id="GO:0003676">
    <property type="term" value="F:nucleic acid binding"/>
    <property type="evidence" value="ECO:0007669"/>
    <property type="project" value="InterPro"/>
</dbReference>
<sequence length="768" mass="89340">MNNLSANYERILEVLRKISKEQLLSYQRRQPKLSDLELISLSLTAEFMGIDSENDLFRKLPDSLLSKIERSVYNRRRRKLVNKLNSIRLSLASHFNEFEDYFVVDSMPLEVCKLSRSSRSKICKENTYAFPDKGYCAAQSSNYYGYKLHAVCSVNGVFQSIDLSPASVHDINYLKDIKMQISDCTLIGDKGYLSTEIQLNLFETCNITLNTPMRSNQKNYKVQPYVFRKKRKRIETLFSQLCDYLIALKSDMANTLDPMDLKQIINLKQDGYSNRQIGATLGISRNTINSYIHLFKGSGYSFKELLKLDNHTLEKLFTSHTTINNKRYDELMLYFESINKARNHPGFTFLYHYTEYSQKVKDPYSYTQFMEHYHRKYAKIKGSMKLEHEAGKEMFVDFAGKKLQIVDKITGEILPVEVFVAMLPNSQYTYVEACMSQKREDFISCCENALHFYGGVPKAIVSDNLKSAVTRSSRYEAQVNRSFKDFARHYNCVVNPTRSYSPQDKALVENAVHLAYQRIYYPLREMTFFSLADLNKEIKLLLECYNNLLFQRKEASRLELFQSVEREYLKPLSSTRYEIKEYRRAKVQKIGYIYFSPDKTYYSVPYRYIGKETTLHYTKGMVEVYYNQQRIAIHQRSGSKGAYITNKDHLSSSHKQYSQWSPQYFKNKAAVHGSYVAACVERIIAALDYPETGYKRAMGVIQLHKSYGSQRLDNACKRAIQADAVSYNRITNILKNNLDQSSLFLQEETDRGSHIPKHANIRGASNYK</sequence>
<dbReference type="NCBIfam" id="NF033520">
    <property type="entry name" value="transpos_IS982"/>
    <property type="match status" value="1"/>
</dbReference>
<evidence type="ECO:0000313" key="4">
    <source>
        <dbReference type="Proteomes" id="UP000236592"/>
    </source>
</evidence>
<gene>
    <name evidence="3" type="ORF">C1A40_08620</name>
</gene>
<dbReference type="Pfam" id="PF13612">
    <property type="entry name" value="DDE_Tnp_1_3"/>
    <property type="match status" value="1"/>
</dbReference>
<keyword evidence="4" id="KW-1185">Reference proteome</keyword>
<proteinExistence type="inferred from homology"/>
<dbReference type="PROSITE" id="PS50994">
    <property type="entry name" value="INTEGRASE"/>
    <property type="match status" value="1"/>
</dbReference>
<comment type="similarity">
    <text evidence="1">Belongs to the transposase IS21/IS408/IS1162 family.</text>
</comment>
<name>A0A2I7SHZ4_9FLAO</name>
<accession>A0A2I7SHZ4</accession>
<organism evidence="3 4">
    <name type="scientific">Pseudotamlana carrageenivorans</name>
    <dbReference type="NCBI Taxonomy" id="2069432"/>
    <lineage>
        <taxon>Bacteria</taxon>
        <taxon>Pseudomonadati</taxon>
        <taxon>Bacteroidota</taxon>
        <taxon>Flavobacteriia</taxon>
        <taxon>Flavobacteriales</taxon>
        <taxon>Flavobacteriaceae</taxon>
        <taxon>Pseudotamlana</taxon>
    </lineage>
</organism>
<feature type="domain" description="Integrase catalytic" evidence="2">
    <location>
        <begin position="386"/>
        <end position="568"/>
    </location>
</feature>
<dbReference type="EMBL" id="CP025938">
    <property type="protein sequence ID" value="AUS05526.1"/>
    <property type="molecule type" value="Genomic_DNA"/>
</dbReference>
<evidence type="ECO:0000259" key="2">
    <source>
        <dbReference type="PROSITE" id="PS50994"/>
    </source>
</evidence>
<dbReference type="KEGG" id="taj:C1A40_08620"/>
<dbReference type="InterPro" id="IPR025668">
    <property type="entry name" value="Tnp_DDE_dom"/>
</dbReference>
<dbReference type="AlphaFoldDB" id="A0A2I7SHZ4"/>
<dbReference type="InterPro" id="IPR036397">
    <property type="entry name" value="RNaseH_sf"/>
</dbReference>
<dbReference type="Pfam" id="PF22483">
    <property type="entry name" value="Mu-transpos_C_2"/>
    <property type="match status" value="1"/>
</dbReference>
<dbReference type="GO" id="GO:0015074">
    <property type="term" value="P:DNA integration"/>
    <property type="evidence" value="ECO:0007669"/>
    <property type="project" value="InterPro"/>
</dbReference>
<dbReference type="PANTHER" id="PTHR35004">
    <property type="entry name" value="TRANSPOSASE RV3428C-RELATED"/>
    <property type="match status" value="1"/>
</dbReference>
<evidence type="ECO:0000313" key="3">
    <source>
        <dbReference type="EMBL" id="AUS05526.1"/>
    </source>
</evidence>
<dbReference type="Gene3D" id="3.30.420.10">
    <property type="entry name" value="Ribonuclease H-like superfamily/Ribonuclease H"/>
    <property type="match status" value="1"/>
</dbReference>